<proteinExistence type="predicted"/>
<keyword evidence="3" id="KW-0808">Transferase</keyword>
<evidence type="ECO:0000259" key="2">
    <source>
        <dbReference type="Pfam" id="PF01757"/>
    </source>
</evidence>
<feature type="transmembrane region" description="Helical" evidence="1">
    <location>
        <begin position="311"/>
        <end position="333"/>
    </location>
</feature>
<keyword evidence="4" id="KW-1185">Reference proteome</keyword>
<dbReference type="PANTHER" id="PTHR23028">
    <property type="entry name" value="ACETYLTRANSFERASE"/>
    <property type="match status" value="1"/>
</dbReference>
<protein>
    <submittedName>
        <fullName evidence="3">Peptidoglycan/LPS O-acetylase OafA/YrhL, contains acyltransferase and SGNH-hydrolase domains</fullName>
    </submittedName>
</protein>
<feature type="transmembrane region" description="Helical" evidence="1">
    <location>
        <begin position="229"/>
        <end position="246"/>
    </location>
</feature>
<evidence type="ECO:0000313" key="4">
    <source>
        <dbReference type="Proteomes" id="UP000219494"/>
    </source>
</evidence>
<dbReference type="GO" id="GO:0016747">
    <property type="term" value="F:acyltransferase activity, transferring groups other than amino-acyl groups"/>
    <property type="evidence" value="ECO:0007669"/>
    <property type="project" value="InterPro"/>
</dbReference>
<dbReference type="InterPro" id="IPR050879">
    <property type="entry name" value="Acyltransferase_3"/>
</dbReference>
<dbReference type="InterPro" id="IPR002656">
    <property type="entry name" value="Acyl_transf_3_dom"/>
</dbReference>
<dbReference type="GO" id="GO:0009103">
    <property type="term" value="P:lipopolysaccharide biosynthetic process"/>
    <property type="evidence" value="ECO:0007669"/>
    <property type="project" value="TreeGrafter"/>
</dbReference>
<dbReference type="GO" id="GO:0016787">
    <property type="term" value="F:hydrolase activity"/>
    <property type="evidence" value="ECO:0007669"/>
    <property type="project" value="UniProtKB-KW"/>
</dbReference>
<feature type="transmembrane region" description="Helical" evidence="1">
    <location>
        <begin position="171"/>
        <end position="191"/>
    </location>
</feature>
<keyword evidence="3" id="KW-0012">Acyltransferase</keyword>
<feature type="transmembrane region" description="Helical" evidence="1">
    <location>
        <begin position="203"/>
        <end position="222"/>
    </location>
</feature>
<dbReference type="Proteomes" id="UP000219494">
    <property type="component" value="Unassembled WGS sequence"/>
</dbReference>
<keyword evidence="1" id="KW-0472">Membrane</keyword>
<feature type="transmembrane region" description="Helical" evidence="1">
    <location>
        <begin position="42"/>
        <end position="63"/>
    </location>
</feature>
<feature type="transmembrane region" description="Helical" evidence="1">
    <location>
        <begin position="280"/>
        <end position="299"/>
    </location>
</feature>
<feature type="transmembrane region" description="Helical" evidence="1">
    <location>
        <begin position="252"/>
        <end position="268"/>
    </location>
</feature>
<dbReference type="GO" id="GO:0016020">
    <property type="term" value="C:membrane"/>
    <property type="evidence" value="ECO:0007669"/>
    <property type="project" value="TreeGrafter"/>
</dbReference>
<organism evidence="3 4">
    <name type="scientific">Sphingomonas guangdongensis</name>
    <dbReference type="NCBI Taxonomy" id="1141890"/>
    <lineage>
        <taxon>Bacteria</taxon>
        <taxon>Pseudomonadati</taxon>
        <taxon>Pseudomonadota</taxon>
        <taxon>Alphaproteobacteria</taxon>
        <taxon>Sphingomonadales</taxon>
        <taxon>Sphingomonadaceae</taxon>
        <taxon>Sphingomonas</taxon>
    </lineage>
</organism>
<feature type="domain" description="Acyltransferase 3" evidence="2">
    <location>
        <begin position="9"/>
        <end position="330"/>
    </location>
</feature>
<keyword evidence="1" id="KW-1133">Transmembrane helix</keyword>
<evidence type="ECO:0000313" key="3">
    <source>
        <dbReference type="EMBL" id="SOB78679.1"/>
    </source>
</evidence>
<name>A0A285QB65_9SPHN</name>
<keyword evidence="1" id="KW-0812">Transmembrane</keyword>
<dbReference type="AlphaFoldDB" id="A0A285QB65"/>
<dbReference type="PANTHER" id="PTHR23028:SF53">
    <property type="entry name" value="ACYL_TRANSF_3 DOMAIN-CONTAINING PROTEIN"/>
    <property type="match status" value="1"/>
</dbReference>
<keyword evidence="3" id="KW-0378">Hydrolase</keyword>
<feature type="transmembrane region" description="Helical" evidence="1">
    <location>
        <begin position="84"/>
        <end position="106"/>
    </location>
</feature>
<accession>A0A285QB65</accession>
<gene>
    <name evidence="3" type="ORF">SAMN06297144_0158</name>
</gene>
<reference evidence="3 4" key="1">
    <citation type="submission" date="2017-07" db="EMBL/GenBank/DDBJ databases">
        <authorList>
            <person name="Sun Z.S."/>
            <person name="Albrecht U."/>
            <person name="Echele G."/>
            <person name="Lee C.C."/>
        </authorList>
    </citation>
    <scope>NUCLEOTIDE SEQUENCE [LARGE SCALE GENOMIC DNA]</scope>
    <source>
        <strain evidence="3 4">CGMCC 1.12672</strain>
    </source>
</reference>
<feature type="transmembrane region" description="Helical" evidence="1">
    <location>
        <begin position="12"/>
        <end position="30"/>
    </location>
</feature>
<dbReference type="Pfam" id="PF01757">
    <property type="entry name" value="Acyl_transf_3"/>
    <property type="match status" value="1"/>
</dbReference>
<evidence type="ECO:0000256" key="1">
    <source>
        <dbReference type="SAM" id="Phobius"/>
    </source>
</evidence>
<sequence length="357" mass="38952">MRQVAELRSLTGARGVAAWLVVLFHIRLALPELPHRAKAVIAHGYLAVDFFFLLSGFVIWLAWDGRLREGGWAAVPAFLQKRIARIWPLHAVILAGAAALVAGLAMTGRHDPRAFPVEEFPLHLLLLQNWGWTAALSWNHPAWSISVEWAAYLLFPLLVHAIDWRTLPSAVIVAAVGALFLLLASVFAAAGATSLGADVPRLGLVRCLVEFSAGGAIGALWWRWRDRPGLAIGMAVIAAALLTSPLPEPLRVPPALAALLLGLALAGDARNPLGWRPLHYLGEVSYATYLSHYLLWFAWKLAFVTNPRAVPAAVIASYLLAVLASSVALYHLVERPAQRLVNGWRLRPLKPFALSRD</sequence>
<dbReference type="EMBL" id="OBMI01000001">
    <property type="protein sequence ID" value="SOB78679.1"/>
    <property type="molecule type" value="Genomic_DNA"/>
</dbReference>